<evidence type="ECO:0000313" key="10">
    <source>
        <dbReference type="EMBL" id="RDI27130.1"/>
    </source>
</evidence>
<dbReference type="SMART" id="SM00028">
    <property type="entry name" value="TPR"/>
    <property type="match status" value="9"/>
</dbReference>
<reference evidence="10 11" key="1">
    <citation type="submission" date="2018-07" db="EMBL/GenBank/DDBJ databases">
        <title>Genomic Encyclopedia of Type Strains, Phase IV (KMG-IV): sequencing the most valuable type-strain genomes for metagenomic binning, comparative biology and taxonomic classification.</title>
        <authorList>
            <person name="Goeker M."/>
        </authorList>
    </citation>
    <scope>NUCLEOTIDE SEQUENCE [LARGE SCALE GENOMIC DNA]</scope>
    <source>
        <strain evidence="10 11">DSM 21352</strain>
    </source>
</reference>
<dbReference type="InterPro" id="IPR019734">
    <property type="entry name" value="TPR_rpt"/>
</dbReference>
<keyword evidence="3" id="KW-0677">Repeat</keyword>
<feature type="region of interest" description="Disordered" evidence="7">
    <location>
        <begin position="937"/>
        <end position="1001"/>
    </location>
</feature>
<dbReference type="GO" id="GO:0006011">
    <property type="term" value="P:UDP-alpha-D-glucose metabolic process"/>
    <property type="evidence" value="ECO:0007669"/>
    <property type="project" value="InterPro"/>
</dbReference>
<dbReference type="Pfam" id="PF05420">
    <property type="entry name" value="BCSC_C"/>
    <property type="match status" value="1"/>
</dbReference>
<dbReference type="GO" id="GO:0019867">
    <property type="term" value="C:outer membrane"/>
    <property type="evidence" value="ECO:0007669"/>
    <property type="project" value="InterPro"/>
</dbReference>
<organism evidence="10 11">
    <name type="scientific">Pseudacidovorax intermedius</name>
    <dbReference type="NCBI Taxonomy" id="433924"/>
    <lineage>
        <taxon>Bacteria</taxon>
        <taxon>Pseudomonadati</taxon>
        <taxon>Pseudomonadota</taxon>
        <taxon>Betaproteobacteria</taxon>
        <taxon>Burkholderiales</taxon>
        <taxon>Comamonadaceae</taxon>
        <taxon>Pseudacidovorax</taxon>
    </lineage>
</organism>
<keyword evidence="5" id="KW-0135">Cellulose biosynthesis</keyword>
<sequence>MPRQRLTPFPASLRTLPAALGLVCSLMPATPARAQSDAATALVEQGRYWQALGRNDLAEESWRKLLRVDPNAPDALAGMAQLELARGNADAARSWIERLRAARPGDGRLARLDEQLRRPAGAPAPTNDLQRARAAAQAGRTEEAIRLYREVIGNQPVPEPLALEYYQVLGGSAQSWDEGRRGLEQLVQRNPGNAAYRLALARLQTYREPSRREGIRSLAELAGQGGDTATAAREAWRQALIWLDARPSDTPLYEQYLSGRTDEAVSARLARLREGAQASTQAQPLAQGYRALQQGDENAAQARFQDVLRQNPNDPEALGGLGVVRLRQQRYAEARQLLERASRGGQASQWAQALRSATYWQQVGEARAARERNDSAAARRLYEQATRTDPAEPVARLGLADLQQAAGELGAAEENYRRVLQAQPAQAQALAGLVTVYTRQGRQADAQTLLQRLTPEQVAQLGDLSALRAEQARAQAQQQLATGDTAGAQRTLEDALLAAPNSPWVRLDLANLYRRAGLVPQARAVMDGLLMSQPDMPDALYASALLAADTGDGRAGLQYLERIPAARRTPAMAQLQRRLFVQDRAAQATALARRGQVQAARELLSATQSSLGADLPAEPWSELAEAYAEIGDAPRALAMGRQLLSRTPNPSVADRLRYGQLLLATRQDIELSALLRQMQAGALTAAQRQDFDGLRSAYAIRQTDALRQVGNLEAAYAMLSPLLAERPDDAGVLGALARLYSAARDERQALALYQRVLQRQPTDLDTLLAAAASASALRDHDDAQTYVQAALKQAPGESRVLAAAGRVYRNAGDSRQAEQFLAAAVQAEARQAGLATALPGAGGAAPASANPFAGMTGATGGAAAWPGGTGTRPAPAAVAAYIPPPLSAGAVYASAGALPAPPAGWSSAAAPGALQPAAAPAYGANAGAWPAAVAGGDVLQPWPTGPAGSPPGAASSAPAASGGVAHRRRAAGSGGATNTATAPSQTPPPVATAPAAWPAPAGTSAAAPLWLPVPGTPVAGIPSRSLPMVQVQARADTDWPTAPVTPAPTAAVAATPLQAELADLQSARSPSLSVGTVLRARGGESGLSRLSDLQTPIEARFPVGEGKLVVSATPTLLDSGTPAADFATGARFGGGPQATLAQAYGSVAPAGAQDAAGVGLSVGYEGPQFSASIGTTPLGFAETNVIGKVAYQGSFNDSLSYKAELYRRPVTDSLLSFAGAKDSRTGERWGGVVASGGRYDMTYDNGTMGIYGYAGAAALNGTEVQDNARLELGAGLYFHVLKSAGSSLTAGVNLGLMHYDKNLSYFTYGHGGYFSPQRYFSLAFPVAWEGRSDRLSWRLNASLGVQSIQQDAADYFPTDSTRQTAAATALRQAFAANLYTGVLDARYAAQSNTGLAYGLGAVVEYQVLPRMFLGGTVSLSNARNYREFSGGVYLRYLFDGGDTFGTGAGRGSGPSPLSSPYTPLL</sequence>
<proteinExistence type="predicted"/>
<dbReference type="Pfam" id="PF13432">
    <property type="entry name" value="TPR_16"/>
    <property type="match status" value="2"/>
</dbReference>
<name>A0A370FK79_9BURK</name>
<accession>A0A370FK79</accession>
<evidence type="ECO:0000256" key="2">
    <source>
        <dbReference type="ARBA" id="ARBA00022729"/>
    </source>
</evidence>
<evidence type="ECO:0000256" key="4">
    <source>
        <dbReference type="ARBA" id="ARBA00022803"/>
    </source>
</evidence>
<feature type="signal peptide" evidence="8">
    <location>
        <begin position="1"/>
        <end position="34"/>
    </location>
</feature>
<dbReference type="InterPro" id="IPR011990">
    <property type="entry name" value="TPR-like_helical_dom_sf"/>
</dbReference>
<dbReference type="RefSeq" id="WP_114802306.1">
    <property type="nucleotide sequence ID" value="NZ_QQAV01000002.1"/>
</dbReference>
<comment type="caution">
    <text evidence="10">The sequence shown here is derived from an EMBL/GenBank/DDBJ whole genome shotgun (WGS) entry which is preliminary data.</text>
</comment>
<dbReference type="OrthoDB" id="174989at2"/>
<dbReference type="InterPro" id="IPR003921">
    <property type="entry name" value="Cell_synth_C"/>
</dbReference>
<feature type="repeat" description="TPR" evidence="6">
    <location>
        <begin position="730"/>
        <end position="763"/>
    </location>
</feature>
<keyword evidence="11" id="KW-1185">Reference proteome</keyword>
<comment type="pathway">
    <text evidence="1">Glycan metabolism; bacterial cellulose biosynthesis.</text>
</comment>
<feature type="compositionally biased region" description="Low complexity" evidence="7">
    <location>
        <begin position="992"/>
        <end position="1001"/>
    </location>
</feature>
<dbReference type="Pfam" id="PF14559">
    <property type="entry name" value="TPR_19"/>
    <property type="match status" value="3"/>
</dbReference>
<gene>
    <name evidence="10" type="ORF">DFR41_102163</name>
</gene>
<dbReference type="PROSITE" id="PS50005">
    <property type="entry name" value="TPR"/>
    <property type="match status" value="2"/>
</dbReference>
<evidence type="ECO:0000256" key="7">
    <source>
        <dbReference type="SAM" id="MobiDB-lite"/>
    </source>
</evidence>
<dbReference type="GO" id="GO:0030244">
    <property type="term" value="P:cellulose biosynthetic process"/>
    <property type="evidence" value="ECO:0007669"/>
    <property type="project" value="UniProtKB-KW"/>
</dbReference>
<dbReference type="EMBL" id="QQAV01000002">
    <property type="protein sequence ID" value="RDI27130.1"/>
    <property type="molecule type" value="Genomic_DNA"/>
</dbReference>
<dbReference type="InterPro" id="IPR008410">
    <property type="entry name" value="BCSC_C"/>
</dbReference>
<evidence type="ECO:0000256" key="5">
    <source>
        <dbReference type="ARBA" id="ARBA00022916"/>
    </source>
</evidence>
<evidence type="ECO:0000256" key="6">
    <source>
        <dbReference type="PROSITE-ProRule" id="PRU00339"/>
    </source>
</evidence>
<feature type="chain" id="PRO_5016959518" evidence="8">
    <location>
        <begin position="35"/>
        <end position="1465"/>
    </location>
</feature>
<feature type="compositionally biased region" description="Low complexity" evidence="7">
    <location>
        <begin position="945"/>
        <end position="964"/>
    </location>
</feature>
<evidence type="ECO:0000256" key="1">
    <source>
        <dbReference type="ARBA" id="ARBA00005186"/>
    </source>
</evidence>
<protein>
    <submittedName>
        <fullName evidence="10">Tfp pilus assembly protein PilF</fullName>
    </submittedName>
</protein>
<feature type="domain" description="Cellulose synthase operon C C-terminal" evidence="9">
    <location>
        <begin position="1088"/>
        <end position="1439"/>
    </location>
</feature>
<feature type="repeat" description="TPR" evidence="6">
    <location>
        <begin position="39"/>
        <end position="72"/>
    </location>
</feature>
<dbReference type="Proteomes" id="UP000255265">
    <property type="component" value="Unassembled WGS sequence"/>
</dbReference>
<evidence type="ECO:0000256" key="8">
    <source>
        <dbReference type="SAM" id="SignalP"/>
    </source>
</evidence>
<dbReference type="PANTHER" id="PTHR45586">
    <property type="entry name" value="TPR REPEAT-CONTAINING PROTEIN PA4667"/>
    <property type="match status" value="1"/>
</dbReference>
<dbReference type="PRINTS" id="PR01441">
    <property type="entry name" value="CELLSNTHASEC"/>
</dbReference>
<evidence type="ECO:0000259" key="9">
    <source>
        <dbReference type="Pfam" id="PF05420"/>
    </source>
</evidence>
<dbReference type="UniPathway" id="UPA00694"/>
<evidence type="ECO:0000313" key="11">
    <source>
        <dbReference type="Proteomes" id="UP000255265"/>
    </source>
</evidence>
<dbReference type="PANTHER" id="PTHR45586:SF1">
    <property type="entry name" value="LIPOPOLYSACCHARIDE ASSEMBLY PROTEIN B"/>
    <property type="match status" value="1"/>
</dbReference>
<evidence type="ECO:0000256" key="3">
    <source>
        <dbReference type="ARBA" id="ARBA00022737"/>
    </source>
</evidence>
<keyword evidence="2 8" id="KW-0732">Signal</keyword>
<dbReference type="InterPro" id="IPR051012">
    <property type="entry name" value="CellSynth/LPSAsmb/PSIAsmb"/>
</dbReference>
<dbReference type="SUPFAM" id="SSF48452">
    <property type="entry name" value="TPR-like"/>
    <property type="match status" value="3"/>
</dbReference>
<keyword evidence="4 6" id="KW-0802">TPR repeat</keyword>
<dbReference type="Gene3D" id="1.25.40.10">
    <property type="entry name" value="Tetratricopeptide repeat domain"/>
    <property type="match status" value="4"/>
</dbReference>